<comment type="cofactor">
    <cofactor evidence="4">
        <name>Mg(2+)</name>
        <dbReference type="ChEBI" id="CHEBI:18420"/>
    </cofactor>
</comment>
<gene>
    <name evidence="5" type="ORF">FC24_GL001823</name>
</gene>
<feature type="binding site" evidence="4">
    <location>
        <position position="92"/>
    </location>
    <ligand>
        <name>Mg(2+)</name>
        <dbReference type="ChEBI" id="CHEBI:18420"/>
        <label>1</label>
        <note>catalytic</note>
    </ligand>
</feature>
<dbReference type="EMBL" id="AYYI01000051">
    <property type="protein sequence ID" value="KRM97015.1"/>
    <property type="molecule type" value="Genomic_DNA"/>
</dbReference>
<dbReference type="GO" id="GO:0008934">
    <property type="term" value="F:inositol monophosphate 1-phosphatase activity"/>
    <property type="evidence" value="ECO:0007669"/>
    <property type="project" value="TreeGrafter"/>
</dbReference>
<dbReference type="PRINTS" id="PR00377">
    <property type="entry name" value="IMPHPHTASES"/>
</dbReference>
<dbReference type="PATRIC" id="fig|1423796.3.peg.1849"/>
<dbReference type="Gene3D" id="3.30.540.10">
    <property type="entry name" value="Fructose-1,6-Bisphosphatase, subunit A, domain 1"/>
    <property type="match status" value="1"/>
</dbReference>
<feature type="binding site" evidence="4">
    <location>
        <position position="91"/>
    </location>
    <ligand>
        <name>Mg(2+)</name>
        <dbReference type="ChEBI" id="CHEBI:18420"/>
        <label>1</label>
        <note>catalytic</note>
    </ligand>
</feature>
<dbReference type="InterPro" id="IPR020583">
    <property type="entry name" value="Inositol_monoP_metal-BS"/>
</dbReference>
<dbReference type="GO" id="GO:0006020">
    <property type="term" value="P:inositol metabolic process"/>
    <property type="evidence" value="ECO:0007669"/>
    <property type="project" value="TreeGrafter"/>
</dbReference>
<proteinExistence type="predicted"/>
<dbReference type="STRING" id="1423796.FC24_GL001823"/>
<keyword evidence="2" id="KW-0378">Hydrolase</keyword>
<evidence type="ECO:0000256" key="2">
    <source>
        <dbReference type="ARBA" id="ARBA00022801"/>
    </source>
</evidence>
<dbReference type="PANTHER" id="PTHR20854">
    <property type="entry name" value="INOSITOL MONOPHOSPHATASE"/>
    <property type="match status" value="1"/>
</dbReference>
<dbReference type="SUPFAM" id="SSF56655">
    <property type="entry name" value="Carbohydrate phosphatase"/>
    <property type="match status" value="1"/>
</dbReference>
<dbReference type="Gene3D" id="3.40.190.80">
    <property type="match status" value="1"/>
</dbReference>
<protein>
    <submittedName>
        <fullName evidence="5">Myo-inositol-1(Or 4)-monophosphatase</fullName>
    </submittedName>
</protein>
<dbReference type="GO" id="GO:0007165">
    <property type="term" value="P:signal transduction"/>
    <property type="evidence" value="ECO:0007669"/>
    <property type="project" value="TreeGrafter"/>
</dbReference>
<dbReference type="PANTHER" id="PTHR20854:SF4">
    <property type="entry name" value="INOSITOL-1-MONOPHOSPHATASE-RELATED"/>
    <property type="match status" value="1"/>
</dbReference>
<evidence type="ECO:0000313" key="6">
    <source>
        <dbReference type="Proteomes" id="UP000051638"/>
    </source>
</evidence>
<dbReference type="CDD" id="cd01637">
    <property type="entry name" value="IMPase_like"/>
    <property type="match status" value="1"/>
</dbReference>
<dbReference type="RefSeq" id="WP_057874262.1">
    <property type="nucleotide sequence ID" value="NZ_AYYI01000051.1"/>
</dbReference>
<feature type="binding site" evidence="4">
    <location>
        <position position="89"/>
    </location>
    <ligand>
        <name>Mg(2+)</name>
        <dbReference type="ChEBI" id="CHEBI:18420"/>
        <label>1</label>
        <note>catalytic</note>
    </ligand>
</feature>
<dbReference type="GO" id="GO:0046872">
    <property type="term" value="F:metal ion binding"/>
    <property type="evidence" value="ECO:0007669"/>
    <property type="project" value="UniProtKB-KW"/>
</dbReference>
<reference evidence="5 6" key="1">
    <citation type="journal article" date="2015" name="Genome Announc.">
        <title>Expanding the biotechnology potential of lactobacilli through comparative genomics of 213 strains and associated genera.</title>
        <authorList>
            <person name="Sun Z."/>
            <person name="Harris H.M."/>
            <person name="McCann A."/>
            <person name="Guo C."/>
            <person name="Argimon S."/>
            <person name="Zhang W."/>
            <person name="Yang X."/>
            <person name="Jeffery I.B."/>
            <person name="Cooney J.C."/>
            <person name="Kagawa T.F."/>
            <person name="Liu W."/>
            <person name="Song Y."/>
            <person name="Salvetti E."/>
            <person name="Wrobel A."/>
            <person name="Rasinkangas P."/>
            <person name="Parkhill J."/>
            <person name="Rea M.C."/>
            <person name="O'Sullivan O."/>
            <person name="Ritari J."/>
            <person name="Douillard F.P."/>
            <person name="Paul Ross R."/>
            <person name="Yang R."/>
            <person name="Briner A.E."/>
            <person name="Felis G.E."/>
            <person name="de Vos W.M."/>
            <person name="Barrangou R."/>
            <person name="Klaenhammer T.R."/>
            <person name="Caufield P.W."/>
            <person name="Cui Y."/>
            <person name="Zhang H."/>
            <person name="O'Toole P.W."/>
        </authorList>
    </citation>
    <scope>NUCLEOTIDE SEQUENCE [LARGE SCALE GENOMIC DNA]</scope>
    <source>
        <strain evidence="5 6">DSM 20253</strain>
    </source>
</reference>
<evidence type="ECO:0000256" key="4">
    <source>
        <dbReference type="PIRSR" id="PIRSR600760-2"/>
    </source>
</evidence>
<keyword evidence="3 4" id="KW-0460">Magnesium</keyword>
<dbReference type="PROSITE" id="PS00629">
    <property type="entry name" value="IMP_1"/>
    <property type="match status" value="1"/>
</dbReference>
<feature type="binding site" evidence="4">
    <location>
        <position position="211"/>
    </location>
    <ligand>
        <name>Mg(2+)</name>
        <dbReference type="ChEBI" id="CHEBI:18420"/>
        <label>1</label>
        <note>catalytic</note>
    </ligand>
</feature>
<sequence length="259" mass="28962">MQKLEIKAINTDIQRWLAVAADNVRQHLSEQLQVQTKSGRNDLVTKFDKVTERFFVEQIRQNFPHDKIVSEEGFGDQVHNMQGRVWFIDPIDGTLNFVRQRHNFAMMLALYENGHNVIGYILDVMSGDLLWGGPEIGLYLNEKAITKPDNKKLAAGLFGVNGPMFAYNKENIQEIALASSGARILGSAGLEFYQVVLGRQVGYASRLAPWDFAAGKILAETAGLSVTTIDGRPINMLKSQVVLATTHRAFAEIQKMRQA</sequence>
<dbReference type="InterPro" id="IPR000760">
    <property type="entry name" value="Inositol_monophosphatase-like"/>
</dbReference>
<name>A0A0R2CZ77_9LACO</name>
<evidence type="ECO:0000313" key="5">
    <source>
        <dbReference type="EMBL" id="KRM97015.1"/>
    </source>
</evidence>
<keyword evidence="1 4" id="KW-0479">Metal-binding</keyword>
<accession>A0A0R2CZ77</accession>
<feature type="binding site" evidence="4">
    <location>
        <position position="71"/>
    </location>
    <ligand>
        <name>Mg(2+)</name>
        <dbReference type="ChEBI" id="CHEBI:18420"/>
        <label>1</label>
        <note>catalytic</note>
    </ligand>
</feature>
<dbReference type="Proteomes" id="UP000051638">
    <property type="component" value="Unassembled WGS sequence"/>
</dbReference>
<dbReference type="OrthoDB" id="9772456at2"/>
<evidence type="ECO:0000256" key="1">
    <source>
        <dbReference type="ARBA" id="ARBA00022723"/>
    </source>
</evidence>
<dbReference type="AlphaFoldDB" id="A0A0R2CZ77"/>
<dbReference type="Pfam" id="PF00459">
    <property type="entry name" value="Inositol_P"/>
    <property type="match status" value="1"/>
</dbReference>
<evidence type="ECO:0000256" key="3">
    <source>
        <dbReference type="ARBA" id="ARBA00022842"/>
    </source>
</evidence>
<organism evidence="5 6">
    <name type="scientific">Loigolactobacillus rennini DSM 20253</name>
    <dbReference type="NCBI Taxonomy" id="1423796"/>
    <lineage>
        <taxon>Bacteria</taxon>
        <taxon>Bacillati</taxon>
        <taxon>Bacillota</taxon>
        <taxon>Bacilli</taxon>
        <taxon>Lactobacillales</taxon>
        <taxon>Lactobacillaceae</taxon>
        <taxon>Loigolactobacillus</taxon>
    </lineage>
</organism>
<keyword evidence="6" id="KW-1185">Reference proteome</keyword>
<comment type="caution">
    <text evidence="5">The sequence shown here is derived from an EMBL/GenBank/DDBJ whole genome shotgun (WGS) entry which is preliminary data.</text>
</comment>